<dbReference type="CDD" id="cd02440">
    <property type="entry name" value="AdoMet_MTases"/>
    <property type="match status" value="1"/>
</dbReference>
<evidence type="ECO:0000256" key="5">
    <source>
        <dbReference type="ARBA" id="ARBA00022490"/>
    </source>
</evidence>
<reference evidence="12 13" key="1">
    <citation type="journal article" date="2015" name="Antonie Van Leeuwenhoek">
        <title>Oricola cellulosilytica gen. nov., sp. nov., a cellulose-degrading bacterium of the family Phyllobacteriaceae isolated from surface seashore water, and emended descriptions of Mesorhizobium loti and Phyllobacterium myrsinacearum.</title>
        <authorList>
            <person name="Hameed A."/>
            <person name="Shahina M."/>
            <person name="Lai W.A."/>
            <person name="Lin S.Y."/>
            <person name="Young L.S."/>
            <person name="Liu Y.C."/>
            <person name="Hsu Y.H."/>
            <person name="Young C.C."/>
        </authorList>
    </citation>
    <scope>NUCLEOTIDE SEQUENCE [LARGE SCALE GENOMIC DNA]</scope>
    <source>
        <strain evidence="12 13">KCTC 52183</strain>
    </source>
</reference>
<dbReference type="GO" id="GO:0032259">
    <property type="term" value="P:methylation"/>
    <property type="evidence" value="ECO:0007669"/>
    <property type="project" value="UniProtKB-KW"/>
</dbReference>
<dbReference type="PANTHER" id="PTHR11579:SF0">
    <property type="entry name" value="PROTEIN-L-ISOASPARTATE(D-ASPARTATE) O-METHYLTRANSFERASE"/>
    <property type="match status" value="1"/>
</dbReference>
<organism evidence="12 13">
    <name type="scientific">Oricola cellulosilytica</name>
    <dbReference type="NCBI Taxonomy" id="1429082"/>
    <lineage>
        <taxon>Bacteria</taxon>
        <taxon>Pseudomonadati</taxon>
        <taxon>Pseudomonadota</taxon>
        <taxon>Alphaproteobacteria</taxon>
        <taxon>Hyphomicrobiales</taxon>
        <taxon>Ahrensiaceae</taxon>
        <taxon>Oricola</taxon>
    </lineage>
</organism>
<keyword evidence="7 12" id="KW-0808">Transferase</keyword>
<evidence type="ECO:0000313" key="13">
    <source>
        <dbReference type="Proteomes" id="UP000291301"/>
    </source>
</evidence>
<keyword evidence="6 12" id="KW-0489">Methyltransferase</keyword>
<sequence length="215" mass="23656">MVSDADREGFAAFLLRMRTAGIDNKSLMSSIEAIPRRQFVEPQFHHVAMGSRTIPIGCGETLEGLDLQARILHELDLDAGQRVLEIGTGTGFTACVLSKLVKRVYTVERFKTLHGEAMHRMRHLGIGNIVSEHCDGAAGSSEGPFDRIVCWAAFETVPRAFVEQLVSGGRMVCPLGPADQPQNLVRMTKVGSRFEREDIGAVRFQPIEHGLPAFL</sequence>
<evidence type="ECO:0000256" key="7">
    <source>
        <dbReference type="ARBA" id="ARBA00022679"/>
    </source>
</evidence>
<evidence type="ECO:0000256" key="10">
    <source>
        <dbReference type="ARBA" id="ARBA00031323"/>
    </source>
</evidence>
<evidence type="ECO:0000256" key="3">
    <source>
        <dbReference type="ARBA" id="ARBA00011890"/>
    </source>
</evidence>
<dbReference type="EMBL" id="SJST01000007">
    <property type="protein sequence ID" value="TCD12443.1"/>
    <property type="molecule type" value="Genomic_DNA"/>
</dbReference>
<evidence type="ECO:0000256" key="11">
    <source>
        <dbReference type="ARBA" id="ARBA00031350"/>
    </source>
</evidence>
<evidence type="ECO:0000256" key="9">
    <source>
        <dbReference type="ARBA" id="ARBA00030757"/>
    </source>
</evidence>
<keyword evidence="13" id="KW-1185">Reference proteome</keyword>
<evidence type="ECO:0000313" key="12">
    <source>
        <dbReference type="EMBL" id="TCD12443.1"/>
    </source>
</evidence>
<dbReference type="Pfam" id="PF01135">
    <property type="entry name" value="PCMT"/>
    <property type="match status" value="1"/>
</dbReference>
<dbReference type="GO" id="GO:0004719">
    <property type="term" value="F:protein-L-isoaspartate (D-aspartate) O-methyltransferase activity"/>
    <property type="evidence" value="ECO:0007669"/>
    <property type="project" value="UniProtKB-EC"/>
</dbReference>
<accession>A0A4R0P6C3</accession>
<dbReference type="PANTHER" id="PTHR11579">
    <property type="entry name" value="PROTEIN-L-ISOASPARTATE O-METHYLTRANSFERASE"/>
    <property type="match status" value="1"/>
</dbReference>
<proteinExistence type="inferred from homology"/>
<gene>
    <name evidence="12" type="ORF">E0D97_15175</name>
</gene>
<evidence type="ECO:0000256" key="1">
    <source>
        <dbReference type="ARBA" id="ARBA00004496"/>
    </source>
</evidence>
<dbReference type="AlphaFoldDB" id="A0A4R0P6C3"/>
<dbReference type="SUPFAM" id="SSF53335">
    <property type="entry name" value="S-adenosyl-L-methionine-dependent methyltransferases"/>
    <property type="match status" value="1"/>
</dbReference>
<evidence type="ECO:0000256" key="6">
    <source>
        <dbReference type="ARBA" id="ARBA00022603"/>
    </source>
</evidence>
<comment type="caution">
    <text evidence="12">The sequence shown here is derived from an EMBL/GenBank/DDBJ whole genome shotgun (WGS) entry which is preliminary data.</text>
</comment>
<comment type="subcellular location">
    <subcellularLocation>
        <location evidence="1">Cytoplasm</location>
    </subcellularLocation>
</comment>
<dbReference type="OrthoDB" id="9810066at2"/>
<evidence type="ECO:0000256" key="4">
    <source>
        <dbReference type="ARBA" id="ARBA00013346"/>
    </source>
</evidence>
<dbReference type="EC" id="2.1.1.77" evidence="3"/>
<dbReference type="Gene3D" id="3.40.50.150">
    <property type="entry name" value="Vaccinia Virus protein VP39"/>
    <property type="match status" value="1"/>
</dbReference>
<keyword evidence="8" id="KW-0949">S-adenosyl-L-methionine</keyword>
<name>A0A4R0P6C3_9HYPH</name>
<dbReference type="Proteomes" id="UP000291301">
    <property type="component" value="Unassembled WGS sequence"/>
</dbReference>
<evidence type="ECO:0000256" key="8">
    <source>
        <dbReference type="ARBA" id="ARBA00022691"/>
    </source>
</evidence>
<protein>
    <recommendedName>
        <fullName evidence="4">Protein-L-isoaspartate O-methyltransferase</fullName>
        <ecNumber evidence="3">2.1.1.77</ecNumber>
    </recommendedName>
    <alternativeName>
        <fullName evidence="11">L-isoaspartyl protein carboxyl methyltransferase</fullName>
    </alternativeName>
    <alternativeName>
        <fullName evidence="9">Protein L-isoaspartyl methyltransferase</fullName>
    </alternativeName>
    <alternativeName>
        <fullName evidence="10">Protein-beta-aspartate methyltransferase</fullName>
    </alternativeName>
</protein>
<dbReference type="InterPro" id="IPR000682">
    <property type="entry name" value="PCMT"/>
</dbReference>
<comment type="similarity">
    <text evidence="2">Belongs to the methyltransferase superfamily. L-isoaspartyl/D-aspartyl protein methyltransferase family.</text>
</comment>
<dbReference type="NCBIfam" id="NF001453">
    <property type="entry name" value="PRK00312.1"/>
    <property type="match status" value="1"/>
</dbReference>
<evidence type="ECO:0000256" key="2">
    <source>
        <dbReference type="ARBA" id="ARBA00005369"/>
    </source>
</evidence>
<dbReference type="InterPro" id="IPR029063">
    <property type="entry name" value="SAM-dependent_MTases_sf"/>
</dbReference>
<keyword evidence="5" id="KW-0963">Cytoplasm</keyword>
<dbReference type="GO" id="GO:0005737">
    <property type="term" value="C:cytoplasm"/>
    <property type="evidence" value="ECO:0007669"/>
    <property type="project" value="UniProtKB-SubCell"/>
</dbReference>